<dbReference type="AlphaFoldDB" id="A0AAW1JH86"/>
<proteinExistence type="predicted"/>
<keyword evidence="2 3" id="KW-0732">Signal</keyword>
<dbReference type="Gene3D" id="3.80.10.10">
    <property type="entry name" value="Ribonuclease Inhibitor"/>
    <property type="match status" value="1"/>
</dbReference>
<keyword evidence="6" id="KW-1185">Reference proteome</keyword>
<accession>A0AAW1JH86</accession>
<evidence type="ECO:0000259" key="4">
    <source>
        <dbReference type="SMART" id="SM00013"/>
    </source>
</evidence>
<comment type="caution">
    <text evidence="5">The sequence shown here is derived from an EMBL/GenBank/DDBJ whole genome shotgun (WGS) entry which is preliminary data.</text>
</comment>
<evidence type="ECO:0000313" key="6">
    <source>
        <dbReference type="Proteomes" id="UP001458880"/>
    </source>
</evidence>
<sequence>MRAAVACCAFVVFCAFATAEPGHDVGYSISSMSRCPRFCSCSGVTVDCSHKGLTHVPRNIPPDTERLLTIFVMVGLWWRPLARHCTEEFGLTNADKMASIN</sequence>
<dbReference type="Proteomes" id="UP001458880">
    <property type="component" value="Unassembled WGS sequence"/>
</dbReference>
<evidence type="ECO:0000256" key="3">
    <source>
        <dbReference type="SAM" id="SignalP"/>
    </source>
</evidence>
<dbReference type="InterPro" id="IPR032675">
    <property type="entry name" value="LRR_dom_sf"/>
</dbReference>
<reference evidence="5 6" key="1">
    <citation type="journal article" date="2024" name="BMC Genomics">
        <title>De novo assembly and annotation of Popillia japonica's genome with initial clues to its potential as an invasive pest.</title>
        <authorList>
            <person name="Cucini C."/>
            <person name="Boschi S."/>
            <person name="Funari R."/>
            <person name="Cardaioli E."/>
            <person name="Iannotti N."/>
            <person name="Marturano G."/>
            <person name="Paoli F."/>
            <person name="Bruttini M."/>
            <person name="Carapelli A."/>
            <person name="Frati F."/>
            <person name="Nardi F."/>
        </authorList>
    </citation>
    <scope>NUCLEOTIDE SEQUENCE [LARGE SCALE GENOMIC DNA]</scope>
    <source>
        <strain evidence="5">DMR45628</strain>
    </source>
</reference>
<dbReference type="SMART" id="SM00013">
    <property type="entry name" value="LRRNT"/>
    <property type="match status" value="1"/>
</dbReference>
<dbReference type="EMBL" id="JASPKY010000373">
    <property type="protein sequence ID" value="KAK9703264.1"/>
    <property type="molecule type" value="Genomic_DNA"/>
</dbReference>
<protein>
    <submittedName>
        <fullName evidence="5">Leucine rich repeat N-terminal domain</fullName>
    </submittedName>
</protein>
<dbReference type="InterPro" id="IPR000372">
    <property type="entry name" value="LRRNT"/>
</dbReference>
<feature type="domain" description="LRRNT" evidence="4">
    <location>
        <begin position="34"/>
        <end position="66"/>
    </location>
</feature>
<keyword evidence="1" id="KW-0433">Leucine-rich repeat</keyword>
<feature type="chain" id="PRO_5043721532" evidence="3">
    <location>
        <begin position="20"/>
        <end position="101"/>
    </location>
</feature>
<evidence type="ECO:0000313" key="5">
    <source>
        <dbReference type="EMBL" id="KAK9703264.1"/>
    </source>
</evidence>
<organism evidence="5 6">
    <name type="scientific">Popillia japonica</name>
    <name type="common">Japanese beetle</name>
    <dbReference type="NCBI Taxonomy" id="7064"/>
    <lineage>
        <taxon>Eukaryota</taxon>
        <taxon>Metazoa</taxon>
        <taxon>Ecdysozoa</taxon>
        <taxon>Arthropoda</taxon>
        <taxon>Hexapoda</taxon>
        <taxon>Insecta</taxon>
        <taxon>Pterygota</taxon>
        <taxon>Neoptera</taxon>
        <taxon>Endopterygota</taxon>
        <taxon>Coleoptera</taxon>
        <taxon>Polyphaga</taxon>
        <taxon>Scarabaeiformia</taxon>
        <taxon>Scarabaeidae</taxon>
        <taxon>Rutelinae</taxon>
        <taxon>Popillia</taxon>
    </lineage>
</organism>
<dbReference type="Pfam" id="PF01462">
    <property type="entry name" value="LRRNT"/>
    <property type="match status" value="1"/>
</dbReference>
<evidence type="ECO:0000256" key="2">
    <source>
        <dbReference type="ARBA" id="ARBA00022729"/>
    </source>
</evidence>
<feature type="signal peptide" evidence="3">
    <location>
        <begin position="1"/>
        <end position="19"/>
    </location>
</feature>
<name>A0AAW1JH86_POPJA</name>
<gene>
    <name evidence="5" type="ORF">QE152_g29449</name>
</gene>
<evidence type="ECO:0000256" key="1">
    <source>
        <dbReference type="ARBA" id="ARBA00022614"/>
    </source>
</evidence>